<accession>A0A0A9H328</accession>
<organism evidence="1">
    <name type="scientific">Arundo donax</name>
    <name type="common">Giant reed</name>
    <name type="synonym">Donax arundinaceus</name>
    <dbReference type="NCBI Taxonomy" id="35708"/>
    <lineage>
        <taxon>Eukaryota</taxon>
        <taxon>Viridiplantae</taxon>
        <taxon>Streptophyta</taxon>
        <taxon>Embryophyta</taxon>
        <taxon>Tracheophyta</taxon>
        <taxon>Spermatophyta</taxon>
        <taxon>Magnoliopsida</taxon>
        <taxon>Liliopsida</taxon>
        <taxon>Poales</taxon>
        <taxon>Poaceae</taxon>
        <taxon>PACMAD clade</taxon>
        <taxon>Arundinoideae</taxon>
        <taxon>Arundineae</taxon>
        <taxon>Arundo</taxon>
    </lineage>
</organism>
<reference evidence="1" key="2">
    <citation type="journal article" date="2015" name="Data Brief">
        <title>Shoot transcriptome of the giant reed, Arundo donax.</title>
        <authorList>
            <person name="Barrero R.A."/>
            <person name="Guerrero F.D."/>
            <person name="Moolhuijzen P."/>
            <person name="Goolsby J.A."/>
            <person name="Tidwell J."/>
            <person name="Bellgard S.E."/>
            <person name="Bellgard M.I."/>
        </authorList>
    </citation>
    <scope>NUCLEOTIDE SEQUENCE</scope>
    <source>
        <tissue evidence="1">Shoot tissue taken approximately 20 cm above the soil surface</tissue>
    </source>
</reference>
<proteinExistence type="predicted"/>
<sequence length="63" mass="6326">MYGTYEGVTLSGKPSGTTYDLIKDIISSMGGSGDWSGTALKEAPTDALPLAFTAAPGLGPSTT</sequence>
<dbReference type="AlphaFoldDB" id="A0A0A9H328"/>
<name>A0A0A9H328_ARUDO</name>
<evidence type="ECO:0000313" key="1">
    <source>
        <dbReference type="EMBL" id="JAE30204.1"/>
    </source>
</evidence>
<reference evidence="1" key="1">
    <citation type="submission" date="2014-09" db="EMBL/GenBank/DDBJ databases">
        <authorList>
            <person name="Magalhaes I.L.F."/>
            <person name="Oliveira U."/>
            <person name="Santos F.R."/>
            <person name="Vidigal T.H.D.A."/>
            <person name="Brescovit A.D."/>
            <person name="Santos A.J."/>
        </authorList>
    </citation>
    <scope>NUCLEOTIDE SEQUENCE</scope>
    <source>
        <tissue evidence="1">Shoot tissue taken approximately 20 cm above the soil surface</tissue>
    </source>
</reference>
<protein>
    <submittedName>
        <fullName evidence="1">Uncharacterized protein</fullName>
    </submittedName>
</protein>
<dbReference type="EMBL" id="GBRH01167692">
    <property type="protein sequence ID" value="JAE30204.1"/>
    <property type="molecule type" value="Transcribed_RNA"/>
</dbReference>